<sequence>MAEASRRRIWLGRGLYVVLCSAIMFLHLLPMETMPRRWGSPDFVLLVTLVWTARRPDHVPAMLIGAVFLLADMLFHRPPGLWTALVLVLTEVLRTRSRSIRVVPFPLEWFGIAAGIVAITLAYRFTLSLVMVPQAPLGLTLTQMMLTIMAYPLVALLSHLLFGVSRPAQGEVDALGHRL</sequence>
<keyword evidence="1" id="KW-0472">Membrane</keyword>
<evidence type="ECO:0000313" key="2">
    <source>
        <dbReference type="EMBL" id="PWG17554.1"/>
    </source>
</evidence>
<name>A0A2V1P6V6_9RHOB</name>
<feature type="transmembrane region" description="Helical" evidence="1">
    <location>
        <begin position="9"/>
        <end position="29"/>
    </location>
</feature>
<dbReference type="Proteomes" id="UP000245293">
    <property type="component" value="Unassembled WGS sequence"/>
</dbReference>
<dbReference type="EMBL" id="QETF01000004">
    <property type="protein sequence ID" value="PWG17554.1"/>
    <property type="molecule type" value="Genomic_DNA"/>
</dbReference>
<dbReference type="OrthoDB" id="7629477at2"/>
<dbReference type="AlphaFoldDB" id="A0A2V1P6V6"/>
<gene>
    <name evidence="2" type="ORF">DFK10_04825</name>
</gene>
<reference evidence="3" key="1">
    <citation type="submission" date="2018-05" db="EMBL/GenBank/DDBJ databases">
        <authorList>
            <person name="Du Z."/>
            <person name="Wang X."/>
        </authorList>
    </citation>
    <scope>NUCLEOTIDE SEQUENCE [LARGE SCALE GENOMIC DNA]</scope>
    <source>
        <strain evidence="3">WDS4C29</strain>
    </source>
</reference>
<evidence type="ECO:0000313" key="3">
    <source>
        <dbReference type="Proteomes" id="UP000245293"/>
    </source>
</evidence>
<protein>
    <submittedName>
        <fullName evidence="2">Rod shape-determining protein MreD</fullName>
    </submittedName>
</protein>
<evidence type="ECO:0000256" key="1">
    <source>
        <dbReference type="SAM" id="Phobius"/>
    </source>
</evidence>
<dbReference type="RefSeq" id="WP_109387174.1">
    <property type="nucleotide sequence ID" value="NZ_QETF01000004.1"/>
</dbReference>
<keyword evidence="1" id="KW-1133">Transmembrane helix</keyword>
<feature type="transmembrane region" description="Helical" evidence="1">
    <location>
        <begin position="143"/>
        <end position="162"/>
    </location>
</feature>
<feature type="transmembrane region" description="Helical" evidence="1">
    <location>
        <begin position="102"/>
        <end position="123"/>
    </location>
</feature>
<comment type="caution">
    <text evidence="2">The sequence shown here is derived from an EMBL/GenBank/DDBJ whole genome shotgun (WGS) entry which is preliminary data.</text>
</comment>
<organism evidence="2 3">
    <name type="scientific">Salibaculum griseiflavum</name>
    <dbReference type="NCBI Taxonomy" id="1914409"/>
    <lineage>
        <taxon>Bacteria</taxon>
        <taxon>Pseudomonadati</taxon>
        <taxon>Pseudomonadota</taxon>
        <taxon>Alphaproteobacteria</taxon>
        <taxon>Rhodobacterales</taxon>
        <taxon>Roseobacteraceae</taxon>
        <taxon>Salibaculum</taxon>
    </lineage>
</organism>
<proteinExistence type="predicted"/>
<accession>A0A2V1P6V6</accession>
<keyword evidence="3" id="KW-1185">Reference proteome</keyword>
<keyword evidence="1" id="KW-0812">Transmembrane</keyword>